<reference evidence="2 3" key="1">
    <citation type="submission" date="2015-10" db="EMBL/GenBank/DDBJ databases">
        <title>Draft genome sequence of Thermococcus celericrescens strain DSM 17994.</title>
        <authorList>
            <person name="Hong S.-J."/>
            <person name="Park C.-E."/>
            <person name="Shin J.-H."/>
        </authorList>
    </citation>
    <scope>NUCLEOTIDE SEQUENCE [LARGE SCALE GENOMIC DNA]</scope>
    <source>
        <strain evidence="2 3">DSM 17994</strain>
    </source>
</reference>
<comment type="caution">
    <text evidence="2">The sequence shown here is derived from an EMBL/GenBank/DDBJ whole genome shotgun (WGS) entry which is preliminary data.</text>
</comment>
<protein>
    <submittedName>
        <fullName evidence="2">Uncharacterized protein</fullName>
    </submittedName>
</protein>
<proteinExistence type="predicted"/>
<dbReference type="RefSeq" id="WP_058937774.1">
    <property type="nucleotide sequence ID" value="NZ_LLYW01000002.1"/>
</dbReference>
<evidence type="ECO:0000313" key="2">
    <source>
        <dbReference type="EMBL" id="KUH34688.1"/>
    </source>
</evidence>
<keyword evidence="1" id="KW-0175">Coiled coil</keyword>
<feature type="coiled-coil region" evidence="1">
    <location>
        <begin position="54"/>
        <end position="81"/>
    </location>
</feature>
<accession>A0A100XZM7</accession>
<dbReference type="STRING" id="227598.APY94_00440"/>
<name>A0A100XZM7_9EURY</name>
<evidence type="ECO:0000313" key="3">
    <source>
        <dbReference type="Proteomes" id="UP000053462"/>
    </source>
</evidence>
<dbReference type="AlphaFoldDB" id="A0A100XZM7"/>
<dbReference type="EMBL" id="LLYW01000002">
    <property type="protein sequence ID" value="KUH34688.1"/>
    <property type="molecule type" value="Genomic_DNA"/>
</dbReference>
<organism evidence="2 3">
    <name type="scientific">Thermococcus celericrescens</name>
    <dbReference type="NCBI Taxonomy" id="227598"/>
    <lineage>
        <taxon>Archaea</taxon>
        <taxon>Methanobacteriati</taxon>
        <taxon>Methanobacteriota</taxon>
        <taxon>Thermococci</taxon>
        <taxon>Thermococcales</taxon>
        <taxon>Thermococcaceae</taxon>
        <taxon>Thermococcus</taxon>
    </lineage>
</organism>
<dbReference type="Proteomes" id="UP000053462">
    <property type="component" value="Unassembled WGS sequence"/>
</dbReference>
<gene>
    <name evidence="2" type="ORF">APY94_00440</name>
</gene>
<dbReference type="OrthoDB" id="102052at2157"/>
<keyword evidence="3" id="KW-1185">Reference proteome</keyword>
<sequence length="141" mass="16668">MKITVKPRRGWRRVTFRVPDETLEGIEELCERYGFRLEEAIRIILLHGYVDDEVDADEEAFEKLEKEVDALEKELYGLEGKWSPLKFRSYYIALDNQNLGIQLSGMIAENKMLRKVLGKEERDFSKVEELIHYYMAFGDKD</sequence>
<evidence type="ECO:0000256" key="1">
    <source>
        <dbReference type="SAM" id="Coils"/>
    </source>
</evidence>